<feature type="transmembrane region" description="Helical" evidence="3">
    <location>
        <begin position="86"/>
        <end position="102"/>
    </location>
</feature>
<dbReference type="PROSITE" id="PS00379">
    <property type="entry name" value="CDP_ALCOHOL_P_TRANSF"/>
    <property type="match status" value="1"/>
</dbReference>
<reference evidence="4 5" key="1">
    <citation type="submission" date="2022-07" db="EMBL/GenBank/DDBJ databases">
        <title>Novel species in genus cellulomonas.</title>
        <authorList>
            <person name="Ye L."/>
        </authorList>
    </citation>
    <scope>NUCLEOTIDE SEQUENCE [LARGE SCALE GENOMIC DNA]</scope>
    <source>
        <strain evidence="5">zg-B89</strain>
    </source>
</reference>
<keyword evidence="3" id="KW-0812">Transmembrane</keyword>
<evidence type="ECO:0000313" key="4">
    <source>
        <dbReference type="EMBL" id="UUI72732.1"/>
    </source>
</evidence>
<protein>
    <submittedName>
        <fullName evidence="4">CDP-alcohol phosphatidyltransferase family protein</fullName>
    </submittedName>
</protein>
<feature type="transmembrane region" description="Helical" evidence="3">
    <location>
        <begin position="222"/>
        <end position="241"/>
    </location>
</feature>
<keyword evidence="1 2" id="KW-0808">Transferase</keyword>
<proteinExistence type="inferred from homology"/>
<name>A0ABY5KQG1_9CELL</name>
<sequence>MTQTSTHPPVRPADETFRQTLGRLSSAQKGAARSAPAYSRFVNRRLGRVLAAWAYRRGLSPNAVTGISALCTFSAIALLALVPPSVLLGVAVSVLLVLGYAFDSADGQVARLTGTGSVAGEWLDHMVDATKVVTLPLALAVGIHRFTDLDDAWLLVPLANAVVGSVLFFGMMLTEQLRRAQGVVSRATTAGRLPWLRSVLVLPTDYGVLCLAFLLYGLPHVFVPLLGLLTLGSAGFLVLALPKWFRDVRALAQRAGA</sequence>
<keyword evidence="5" id="KW-1185">Reference proteome</keyword>
<dbReference type="EMBL" id="CP101987">
    <property type="protein sequence ID" value="UUI72732.1"/>
    <property type="molecule type" value="Genomic_DNA"/>
</dbReference>
<keyword evidence="3" id="KW-1133">Transmembrane helix</keyword>
<evidence type="ECO:0000256" key="2">
    <source>
        <dbReference type="RuleBase" id="RU003750"/>
    </source>
</evidence>
<dbReference type="Gene3D" id="1.20.120.1760">
    <property type="match status" value="1"/>
</dbReference>
<comment type="similarity">
    <text evidence="2">Belongs to the CDP-alcohol phosphatidyltransferase class-I family.</text>
</comment>
<dbReference type="InterPro" id="IPR043130">
    <property type="entry name" value="CDP-OH_PTrfase_TM_dom"/>
</dbReference>
<dbReference type="RefSeq" id="WP_227578311.1">
    <property type="nucleotide sequence ID" value="NZ_CP101987.1"/>
</dbReference>
<dbReference type="Proteomes" id="UP001316384">
    <property type="component" value="Chromosome"/>
</dbReference>
<feature type="transmembrane region" description="Helical" evidence="3">
    <location>
        <begin position="195"/>
        <end position="216"/>
    </location>
</feature>
<dbReference type="InterPro" id="IPR000462">
    <property type="entry name" value="CDP-OH_P_trans"/>
</dbReference>
<gene>
    <name evidence="4" type="ORF">NP048_04570</name>
</gene>
<evidence type="ECO:0000313" key="5">
    <source>
        <dbReference type="Proteomes" id="UP001316384"/>
    </source>
</evidence>
<dbReference type="Pfam" id="PF01066">
    <property type="entry name" value="CDP-OH_P_transf"/>
    <property type="match status" value="1"/>
</dbReference>
<evidence type="ECO:0000256" key="1">
    <source>
        <dbReference type="ARBA" id="ARBA00022679"/>
    </source>
</evidence>
<feature type="transmembrane region" description="Helical" evidence="3">
    <location>
        <begin position="152"/>
        <end position="174"/>
    </location>
</feature>
<accession>A0ABY5KQG1</accession>
<dbReference type="InterPro" id="IPR048254">
    <property type="entry name" value="CDP_ALCOHOL_P_TRANSF_CS"/>
</dbReference>
<organism evidence="4 5">
    <name type="scientific">Cellulomonas xiejunii</name>
    <dbReference type="NCBI Taxonomy" id="2968083"/>
    <lineage>
        <taxon>Bacteria</taxon>
        <taxon>Bacillati</taxon>
        <taxon>Actinomycetota</taxon>
        <taxon>Actinomycetes</taxon>
        <taxon>Micrococcales</taxon>
        <taxon>Cellulomonadaceae</taxon>
        <taxon>Cellulomonas</taxon>
    </lineage>
</organism>
<keyword evidence="3" id="KW-0472">Membrane</keyword>
<evidence type="ECO:0000256" key="3">
    <source>
        <dbReference type="SAM" id="Phobius"/>
    </source>
</evidence>